<keyword evidence="1" id="KW-0472">Membrane</keyword>
<dbReference type="AlphaFoldDB" id="A0A1D3RIM9"/>
<gene>
    <name evidence="2" type="primary">PmUG01_10037800</name>
    <name evidence="2" type="ORF">PMUG01_10037800</name>
</gene>
<accession>A0A1D3RIM9</accession>
<evidence type="ECO:0000256" key="1">
    <source>
        <dbReference type="SAM" id="Phobius"/>
    </source>
</evidence>
<dbReference type="OrthoDB" id="370651at2759"/>
<organism evidence="2 3">
    <name type="scientific">Plasmodium malariae</name>
    <dbReference type="NCBI Taxonomy" id="5858"/>
    <lineage>
        <taxon>Eukaryota</taxon>
        <taxon>Sar</taxon>
        <taxon>Alveolata</taxon>
        <taxon>Apicomplexa</taxon>
        <taxon>Aconoidasida</taxon>
        <taxon>Haemosporida</taxon>
        <taxon>Plasmodiidae</taxon>
        <taxon>Plasmodium</taxon>
        <taxon>Plasmodium (Plasmodium)</taxon>
    </lineage>
</organism>
<dbReference type="RefSeq" id="XP_028862152.1">
    <property type="nucleotide sequence ID" value="XM_029005576.1"/>
</dbReference>
<name>A0A1D3RIM9_PLAMA</name>
<sequence length="70" mass="8145">MYYKQYYTYDPVYRPYCPVYVIYEIPREKNILCSLAEALCGCVAFTITAISSIFICSTGLLLRSCDNKEY</sequence>
<keyword evidence="1" id="KW-0812">Transmembrane</keyword>
<dbReference type="VEuPathDB" id="PlasmoDB:PmUG01_10037800"/>
<dbReference type="OMA" id="CCNLTEA"/>
<proteinExistence type="predicted"/>
<reference evidence="2 3" key="1">
    <citation type="submission" date="2016-06" db="EMBL/GenBank/DDBJ databases">
        <authorList>
            <consortium name="Pathogen Informatics"/>
        </authorList>
    </citation>
    <scope>NUCLEOTIDE SEQUENCE [LARGE SCALE GENOMIC DNA]</scope>
</reference>
<protein>
    <submittedName>
        <fullName evidence="2">Uncharacterized protein</fullName>
    </submittedName>
</protein>
<keyword evidence="3" id="KW-1185">Reference proteome</keyword>
<dbReference type="Proteomes" id="UP000219813">
    <property type="component" value="Chromosome 10"/>
</dbReference>
<keyword evidence="1" id="KW-1133">Transmembrane helix</keyword>
<dbReference type="KEGG" id="pmal:PMUG01_10037800"/>
<dbReference type="GeneID" id="39869378"/>
<dbReference type="EMBL" id="LT594631">
    <property type="protein sequence ID" value="SCN45054.1"/>
    <property type="molecule type" value="Genomic_DNA"/>
</dbReference>
<evidence type="ECO:0000313" key="2">
    <source>
        <dbReference type="EMBL" id="SCN45054.1"/>
    </source>
</evidence>
<feature type="transmembrane region" description="Helical" evidence="1">
    <location>
        <begin position="35"/>
        <end position="62"/>
    </location>
</feature>
<evidence type="ECO:0000313" key="3">
    <source>
        <dbReference type="Proteomes" id="UP000219813"/>
    </source>
</evidence>